<reference evidence="1" key="1">
    <citation type="submission" date="2017-09" db="EMBL/GenBank/DDBJ databases">
        <authorList>
            <person name="Ehlers B."/>
            <person name="Leendertz F.H."/>
        </authorList>
    </citation>
    <scope>NUCLEOTIDE SEQUENCE [LARGE SCALE GENOMIC DNA]</scope>
    <source>
        <strain evidence="1">WG-1MB</strain>
    </source>
</reference>
<protein>
    <submittedName>
        <fullName evidence="2">CRISPR-associated Csh2 family protein</fullName>
    </submittedName>
    <submittedName>
        <fullName evidence="1">CRISPR-associated protein, Csh2 family</fullName>
    </submittedName>
</protein>
<dbReference type="Proteomes" id="UP000217726">
    <property type="component" value="Unassembled WGS sequence"/>
</dbReference>
<evidence type="ECO:0000313" key="3">
    <source>
        <dbReference type="Proteomes" id="UP000217726"/>
    </source>
</evidence>
<sequence>MMANTREYLLVWDSTMANPNGDMLNDNKPRHDEITGQLEVSDVRIKRFIRDEWQSTGHNVLVRTKKDDKGKVMSCTNLIKEIMKNADLKENDLPEYILKQYIDVRLFGAVITKPKYDITGPLQVMWSKSVNPAEIKFMQGNSAYAGGEDKSQSTIWSKYVTPYALFKTYAVYNDNVARKQGIEVSENDLSEFTTALINGLINYRSTSKNQMPRLLVEVIYKEHRIDGELNYVDVNFDTSKDEVRDISQTTLDLQKLNEYYESKKEFIDKIVIYKHNTAKIVNLPEEFEVINF</sequence>
<dbReference type="RefSeq" id="WP_241645968.1">
    <property type="nucleotide sequence ID" value="NZ_OBDR01000017.1"/>
</dbReference>
<evidence type="ECO:0000313" key="2">
    <source>
        <dbReference type="EMBL" id="TCL11641.1"/>
    </source>
</evidence>
<dbReference type="Proteomes" id="UP000295404">
    <property type="component" value="Unassembled WGS sequence"/>
</dbReference>
<dbReference type="EMBL" id="OBDR01000017">
    <property type="protein sequence ID" value="SNY22806.1"/>
    <property type="molecule type" value="Genomic_DNA"/>
</dbReference>
<dbReference type="NCBIfam" id="TIGR02590">
    <property type="entry name" value="cas_Csh2"/>
    <property type="match status" value="1"/>
</dbReference>
<dbReference type="InterPro" id="IPR013419">
    <property type="entry name" value="CRISPR-assoc_prot_Cas7/Csh2"/>
</dbReference>
<dbReference type="AlphaFoldDB" id="A0A285GJY9"/>
<name>A0A285GJY9_9EURY</name>
<dbReference type="Pfam" id="PF05107">
    <property type="entry name" value="Cas_Cas7"/>
    <property type="match status" value="1"/>
</dbReference>
<evidence type="ECO:0000313" key="1">
    <source>
        <dbReference type="EMBL" id="SNY22806.1"/>
    </source>
</evidence>
<dbReference type="EMBL" id="SMMS01000001">
    <property type="protein sequence ID" value="TCL11641.1"/>
    <property type="molecule type" value="Genomic_DNA"/>
</dbReference>
<keyword evidence="3" id="KW-1185">Reference proteome</keyword>
<dbReference type="GO" id="GO:0043571">
    <property type="term" value="P:maintenance of CRISPR repeat elements"/>
    <property type="evidence" value="ECO:0007669"/>
    <property type="project" value="InterPro"/>
</dbReference>
<reference evidence="2 4" key="3">
    <citation type="submission" date="2019-03" db="EMBL/GenBank/DDBJ databases">
        <title>Subsurface microbial communities from deep shales in Ohio and West Virginia, USA.</title>
        <authorList>
            <person name="Wrighton K."/>
        </authorList>
    </citation>
    <scope>NUCLEOTIDE SEQUENCE [LARGE SCALE GENOMIC DNA]</scope>
    <source>
        <strain evidence="2 4">WG1_MB</strain>
    </source>
</reference>
<proteinExistence type="predicted"/>
<gene>
    <name evidence="2" type="ORF">C7960_0817</name>
    <name evidence="1" type="ORF">SAMN06295989_11715</name>
</gene>
<dbReference type="NCBIfam" id="TIGR01595">
    <property type="entry name" value="cas_CT1132"/>
    <property type="match status" value="1"/>
</dbReference>
<evidence type="ECO:0000313" key="4">
    <source>
        <dbReference type="Proteomes" id="UP000295404"/>
    </source>
</evidence>
<reference evidence="3" key="2">
    <citation type="submission" date="2017-09" db="EMBL/GenBank/DDBJ databases">
        <authorList>
            <person name="Varghese N."/>
            <person name="Submissions S."/>
        </authorList>
    </citation>
    <scope>NUCLEOTIDE SEQUENCE [LARGE SCALE GENOMIC DNA]</scope>
    <source>
        <strain evidence="3">WG-1MB</strain>
    </source>
</reference>
<organism evidence="1 3">
    <name type="scientific">Methanohalophilus euhalobius</name>
    <dbReference type="NCBI Taxonomy" id="51203"/>
    <lineage>
        <taxon>Archaea</taxon>
        <taxon>Methanobacteriati</taxon>
        <taxon>Methanobacteriota</taxon>
        <taxon>Stenosarchaea group</taxon>
        <taxon>Methanomicrobia</taxon>
        <taxon>Methanosarcinales</taxon>
        <taxon>Methanosarcinaceae</taxon>
        <taxon>Methanohalophilus</taxon>
    </lineage>
</organism>
<dbReference type="InterPro" id="IPR006482">
    <property type="entry name" value="Cas7_Csh2/Csh2"/>
</dbReference>
<accession>A0A285GJY9</accession>